<accession>A0A183DSM8</accession>
<reference evidence="4" key="1">
    <citation type="submission" date="2016-06" db="UniProtKB">
        <authorList>
            <consortium name="WormBaseParasite"/>
        </authorList>
    </citation>
    <scope>IDENTIFICATION</scope>
</reference>
<dbReference type="EMBL" id="UYRT01078752">
    <property type="protein sequence ID" value="VDN19151.1"/>
    <property type="molecule type" value="Genomic_DNA"/>
</dbReference>
<protein>
    <submittedName>
        <fullName evidence="4">DUF1754-domain-containing protein</fullName>
    </submittedName>
</protein>
<feature type="region of interest" description="Disordered" evidence="1">
    <location>
        <begin position="1"/>
        <end position="67"/>
    </location>
</feature>
<keyword evidence="3" id="KW-1185">Reference proteome</keyword>
<dbReference type="OrthoDB" id="6352295at2759"/>
<gene>
    <name evidence="2" type="ORF">GPUH_LOCUS11719</name>
</gene>
<organism evidence="4">
    <name type="scientific">Gongylonema pulchrum</name>
    <dbReference type="NCBI Taxonomy" id="637853"/>
    <lineage>
        <taxon>Eukaryota</taxon>
        <taxon>Metazoa</taxon>
        <taxon>Ecdysozoa</taxon>
        <taxon>Nematoda</taxon>
        <taxon>Chromadorea</taxon>
        <taxon>Rhabditida</taxon>
        <taxon>Spirurina</taxon>
        <taxon>Spiruromorpha</taxon>
        <taxon>Spiruroidea</taxon>
        <taxon>Gongylonematidae</taxon>
        <taxon>Gongylonema</taxon>
    </lineage>
</organism>
<feature type="compositionally biased region" description="Basic and acidic residues" evidence="1">
    <location>
        <begin position="9"/>
        <end position="26"/>
    </location>
</feature>
<proteinExistence type="predicted"/>
<dbReference type="WBParaSite" id="GPUH_0001173301-mRNA-1">
    <property type="protein sequence ID" value="GPUH_0001173301-mRNA-1"/>
    <property type="gene ID" value="GPUH_0001173301"/>
</dbReference>
<dbReference type="AlphaFoldDB" id="A0A183DSM8"/>
<evidence type="ECO:0000313" key="3">
    <source>
        <dbReference type="Proteomes" id="UP000271098"/>
    </source>
</evidence>
<name>A0A183DSM8_9BILA</name>
<reference evidence="2 3" key="2">
    <citation type="submission" date="2018-11" db="EMBL/GenBank/DDBJ databases">
        <authorList>
            <consortium name="Pathogen Informatics"/>
        </authorList>
    </citation>
    <scope>NUCLEOTIDE SEQUENCE [LARGE SCALE GENOMIC DNA]</scope>
</reference>
<dbReference type="Proteomes" id="UP000271098">
    <property type="component" value="Unassembled WGS sequence"/>
</dbReference>
<evidence type="ECO:0000313" key="4">
    <source>
        <dbReference type="WBParaSite" id="GPUH_0001173301-mRNA-1"/>
    </source>
</evidence>
<sequence>MRQITKAAGKRDGVLKDVTVESEKEPAGPNSRRSLNKLISKARRTTKSAAGQREKMKMQASSREVSDLEKEAKRQILKEAERAVKRYEVVGPQGW</sequence>
<evidence type="ECO:0000256" key="1">
    <source>
        <dbReference type="SAM" id="MobiDB-lite"/>
    </source>
</evidence>
<evidence type="ECO:0000313" key="2">
    <source>
        <dbReference type="EMBL" id="VDN19151.1"/>
    </source>
</evidence>